<dbReference type="PANTHER" id="PTHR44688">
    <property type="entry name" value="DNA-BINDING TRANSCRIPTIONAL ACTIVATOR DEVR_DOSR"/>
    <property type="match status" value="1"/>
</dbReference>
<evidence type="ECO:0000256" key="1">
    <source>
        <dbReference type="ARBA" id="ARBA00023015"/>
    </source>
</evidence>
<keyword evidence="1" id="KW-0805">Transcription regulation</keyword>
<dbReference type="Pfam" id="PF00196">
    <property type="entry name" value="GerE"/>
    <property type="match status" value="1"/>
</dbReference>
<dbReference type="CDD" id="cd06170">
    <property type="entry name" value="LuxR_C_like"/>
    <property type="match status" value="1"/>
</dbReference>
<keyword evidence="3" id="KW-0804">Transcription</keyword>
<dbReference type="SMART" id="SM00421">
    <property type="entry name" value="HTH_LUXR"/>
    <property type="match status" value="1"/>
</dbReference>
<dbReference type="RefSeq" id="WP_036882503.1">
    <property type="nucleotide sequence ID" value="NZ_JRNR01000021.1"/>
</dbReference>
<comment type="caution">
    <text evidence="5">The sequence shown here is derived from an EMBL/GenBank/DDBJ whole genome shotgun (WGS) entry which is preliminary data.</text>
</comment>
<dbReference type="AlphaFoldDB" id="A0A096AT46"/>
<dbReference type="Gene3D" id="3.30.450.20">
    <property type="entry name" value="PAS domain"/>
    <property type="match status" value="1"/>
</dbReference>
<dbReference type="PANTHER" id="PTHR44688:SF16">
    <property type="entry name" value="DNA-BINDING TRANSCRIPTIONAL ACTIVATOR DEVR_DOSR"/>
    <property type="match status" value="1"/>
</dbReference>
<evidence type="ECO:0000256" key="3">
    <source>
        <dbReference type="ARBA" id="ARBA00023163"/>
    </source>
</evidence>
<dbReference type="GO" id="GO:0006355">
    <property type="term" value="P:regulation of DNA-templated transcription"/>
    <property type="evidence" value="ECO:0007669"/>
    <property type="project" value="InterPro"/>
</dbReference>
<sequence length="251" mass="29044">MAKVEDFFINLNAVENAPDYSSGILTMLIRSVEAFARVTYQSVYLIDYYKQDFLYVAENPLFLCGHTAEEVKEMGYSFYLQHVPEEEQKMLVEVNHSGFKLFNSLADDEKYKASISYDFHLQYEKKQTLVNHKLTPVLLTNEGRIWIAMCVVSLSSQKAAGQIQFNLTERANYWEYSMKGHKWNEKKGIELKAEEIEVLQLSVTGFTMGEIAERMCKSVDTIKFYKRSAFKKLGVENITEAIAKSMTHRLF</sequence>
<evidence type="ECO:0000313" key="5">
    <source>
        <dbReference type="EMBL" id="KGF49930.1"/>
    </source>
</evidence>
<dbReference type="InterPro" id="IPR036388">
    <property type="entry name" value="WH-like_DNA-bd_sf"/>
</dbReference>
<feature type="domain" description="HTH luxR-type" evidence="4">
    <location>
        <begin position="184"/>
        <end position="249"/>
    </location>
</feature>
<dbReference type="PROSITE" id="PS50043">
    <property type="entry name" value="HTH_LUXR_2"/>
    <property type="match status" value="1"/>
</dbReference>
<dbReference type="GO" id="GO:0003677">
    <property type="term" value="F:DNA binding"/>
    <property type="evidence" value="ECO:0007669"/>
    <property type="project" value="UniProtKB-KW"/>
</dbReference>
<dbReference type="Proteomes" id="UP000029538">
    <property type="component" value="Unassembled WGS sequence"/>
</dbReference>
<dbReference type="Gene3D" id="1.10.10.10">
    <property type="entry name" value="Winged helix-like DNA-binding domain superfamily/Winged helix DNA-binding domain"/>
    <property type="match status" value="1"/>
</dbReference>
<evidence type="ECO:0000313" key="6">
    <source>
        <dbReference type="Proteomes" id="UP000029538"/>
    </source>
</evidence>
<evidence type="ECO:0000259" key="4">
    <source>
        <dbReference type="PROSITE" id="PS50043"/>
    </source>
</evidence>
<reference evidence="5 6" key="1">
    <citation type="submission" date="2014-07" db="EMBL/GenBank/DDBJ databases">
        <authorList>
            <person name="McCorrison J."/>
            <person name="Sanka R."/>
            <person name="Torralba M."/>
            <person name="Gillis M."/>
            <person name="Haft D.H."/>
            <person name="Methe B."/>
            <person name="Sutton G."/>
            <person name="Nelson K.E."/>
        </authorList>
    </citation>
    <scope>NUCLEOTIDE SEQUENCE [LARGE SCALE GENOMIC DNA]</scope>
    <source>
        <strain evidence="5 6">DNF00882</strain>
    </source>
</reference>
<protein>
    <submittedName>
        <fullName evidence="5">LuxR family transcriptional regulator</fullName>
    </submittedName>
</protein>
<keyword evidence="2" id="KW-0238">DNA-binding</keyword>
<gene>
    <name evidence="5" type="ORF">HMPREF0654_02995</name>
</gene>
<dbReference type="SUPFAM" id="SSF46894">
    <property type="entry name" value="C-terminal effector domain of the bipartite response regulators"/>
    <property type="match status" value="1"/>
</dbReference>
<dbReference type="PRINTS" id="PR00038">
    <property type="entry name" value="HTHLUXR"/>
</dbReference>
<proteinExistence type="predicted"/>
<dbReference type="InterPro" id="IPR016032">
    <property type="entry name" value="Sig_transdc_resp-reg_C-effctor"/>
</dbReference>
<dbReference type="InterPro" id="IPR000792">
    <property type="entry name" value="Tscrpt_reg_LuxR_C"/>
</dbReference>
<evidence type="ECO:0000256" key="2">
    <source>
        <dbReference type="ARBA" id="ARBA00023125"/>
    </source>
</evidence>
<name>A0A096AT46_9BACT</name>
<accession>A0A096AT46</accession>
<organism evidence="5 6">
    <name type="scientific">Prevotella disiens DNF00882</name>
    <dbReference type="NCBI Taxonomy" id="1401075"/>
    <lineage>
        <taxon>Bacteria</taxon>
        <taxon>Pseudomonadati</taxon>
        <taxon>Bacteroidota</taxon>
        <taxon>Bacteroidia</taxon>
        <taxon>Bacteroidales</taxon>
        <taxon>Prevotellaceae</taxon>
        <taxon>Prevotella</taxon>
    </lineage>
</organism>
<dbReference type="EMBL" id="JRNR01000021">
    <property type="protein sequence ID" value="KGF49930.1"/>
    <property type="molecule type" value="Genomic_DNA"/>
</dbReference>